<reference evidence="11 13" key="2">
    <citation type="submission" date="2018-10" db="EMBL/GenBank/DDBJ databases">
        <title>Genomic Encyclopedia of Type Strains, Phase IV (KMG-IV): sequencing the most valuable type-strain genomes for metagenomic binning, comparative biology and taxonomic classification.</title>
        <authorList>
            <person name="Goeker M."/>
        </authorList>
    </citation>
    <scope>NUCLEOTIDE SEQUENCE [LARGE SCALE GENOMIC DNA]</scope>
    <source>
        <strain evidence="11 13">DSM 19791</strain>
    </source>
</reference>
<evidence type="ECO:0000256" key="5">
    <source>
        <dbReference type="ARBA" id="ARBA00023134"/>
    </source>
</evidence>
<comment type="function">
    <text evidence="6">Catalyzes the GTP-dependent ribosomal translocation step during translation elongation. During this step, the ribosome changes from the pre-translocational (PRE) to the post-translocational (POST) state as the newly formed A-site-bound peptidyl-tRNA and P-site-bound deacylated tRNA move to the P and E sites, respectively. Catalyzes the coordinated movement of the two tRNA molecules, the mRNA and conformational changes in the ribosome.</text>
</comment>
<keyword evidence="3 10" id="KW-0251">Elongation factor</keyword>
<dbReference type="AlphaFoldDB" id="A0AAD1G1U9"/>
<dbReference type="InterPro" id="IPR020568">
    <property type="entry name" value="Ribosomal_Su5_D2-typ_SF"/>
</dbReference>
<dbReference type="InterPro" id="IPR005517">
    <property type="entry name" value="Transl_elong_EFG/EF2_IV"/>
</dbReference>
<evidence type="ECO:0000256" key="3">
    <source>
        <dbReference type="ARBA" id="ARBA00022768"/>
    </source>
</evidence>
<dbReference type="Pfam" id="PF03764">
    <property type="entry name" value="EFG_IV"/>
    <property type="match status" value="1"/>
</dbReference>
<dbReference type="SUPFAM" id="SSF52540">
    <property type="entry name" value="P-loop containing nucleoside triphosphate hydrolases"/>
    <property type="match status" value="1"/>
</dbReference>
<dbReference type="InterPro" id="IPR035647">
    <property type="entry name" value="EFG_III/V"/>
</dbReference>
<dbReference type="GO" id="GO:0005525">
    <property type="term" value="F:GTP binding"/>
    <property type="evidence" value="ECO:0007669"/>
    <property type="project" value="UniProtKB-KW"/>
</dbReference>
<dbReference type="RefSeq" id="WP_121049012.1">
    <property type="nucleotide sequence ID" value="NZ_AP018711.1"/>
</dbReference>
<feature type="domain" description="Translation elongation factor EFG/EF2" evidence="9">
    <location>
        <begin position="459"/>
        <end position="576"/>
    </location>
</feature>
<keyword evidence="4" id="KW-0648">Protein biosynthesis</keyword>
<evidence type="ECO:0000313" key="13">
    <source>
        <dbReference type="Proteomes" id="UP000276029"/>
    </source>
</evidence>
<dbReference type="SMART" id="SM00889">
    <property type="entry name" value="EFG_IV"/>
    <property type="match status" value="1"/>
</dbReference>
<dbReference type="EMBL" id="RBWX01000007">
    <property type="protein sequence ID" value="RKS92060.1"/>
    <property type="molecule type" value="Genomic_DNA"/>
</dbReference>
<evidence type="ECO:0000256" key="1">
    <source>
        <dbReference type="ARBA" id="ARBA00017872"/>
    </source>
</evidence>
<keyword evidence="2" id="KW-0547">Nucleotide-binding</keyword>
<dbReference type="SMART" id="SM00838">
    <property type="entry name" value="EFG_C"/>
    <property type="match status" value="1"/>
</dbReference>
<reference evidence="10 12" key="1">
    <citation type="submission" date="2018-06" db="EMBL/GenBank/DDBJ databases">
        <title>Complete Genome Sequence of the Microcystin-Degrading Bacterium Sphingosinicella microcystinivorans Strain B-9.</title>
        <authorList>
            <person name="Jin H."/>
            <person name="Nishizawa T."/>
            <person name="Guo Y."/>
            <person name="Nishizawa A."/>
            <person name="Park H."/>
            <person name="Kato H."/>
            <person name="Tsuji K."/>
            <person name="Harada K."/>
        </authorList>
    </citation>
    <scope>NUCLEOTIDE SEQUENCE [LARGE SCALE GENOMIC DNA]</scope>
    <source>
        <strain evidence="10 12">B9</strain>
    </source>
</reference>
<dbReference type="InterPro" id="IPR027417">
    <property type="entry name" value="P-loop_NTPase"/>
</dbReference>
<dbReference type="CDD" id="cd01434">
    <property type="entry name" value="EFG_mtEFG1_IV"/>
    <property type="match status" value="1"/>
</dbReference>
<dbReference type="EMBL" id="AP018711">
    <property type="protein sequence ID" value="BBE35080.1"/>
    <property type="molecule type" value="Genomic_DNA"/>
</dbReference>
<evidence type="ECO:0000256" key="4">
    <source>
        <dbReference type="ARBA" id="ARBA00022917"/>
    </source>
</evidence>
<feature type="domain" description="Elongation factor EFG" evidence="8">
    <location>
        <begin position="578"/>
        <end position="668"/>
    </location>
</feature>
<dbReference type="InterPro" id="IPR009000">
    <property type="entry name" value="Transl_B-barrel_sf"/>
</dbReference>
<dbReference type="PANTHER" id="PTHR43261">
    <property type="entry name" value="TRANSLATION ELONGATION FACTOR G-RELATED"/>
    <property type="match status" value="1"/>
</dbReference>
<organism evidence="10 12">
    <name type="scientific">Sphingosinicella microcystinivorans</name>
    <dbReference type="NCBI Taxonomy" id="335406"/>
    <lineage>
        <taxon>Bacteria</taxon>
        <taxon>Pseudomonadati</taxon>
        <taxon>Pseudomonadota</taxon>
        <taxon>Alphaproteobacteria</taxon>
        <taxon>Sphingomonadales</taxon>
        <taxon>Sphingosinicellaceae</taxon>
        <taxon>Sphingosinicella</taxon>
    </lineage>
</organism>
<dbReference type="InterPro" id="IPR047872">
    <property type="entry name" value="EFG_IV"/>
</dbReference>
<dbReference type="Pfam" id="PF00679">
    <property type="entry name" value="EFG_C"/>
    <property type="match status" value="1"/>
</dbReference>
<keyword evidence="5" id="KW-0342">GTP-binding</keyword>
<evidence type="ECO:0000313" key="10">
    <source>
        <dbReference type="EMBL" id="BBE35080.1"/>
    </source>
</evidence>
<gene>
    <name evidence="11" type="ORF">DFR51_1636</name>
    <name evidence="10" type="ORF">SmB9_27380</name>
</gene>
<dbReference type="Proteomes" id="UP000275727">
    <property type="component" value="Chromosome"/>
</dbReference>
<dbReference type="GO" id="GO:0032790">
    <property type="term" value="P:ribosome disassembly"/>
    <property type="evidence" value="ECO:0007669"/>
    <property type="project" value="TreeGrafter"/>
</dbReference>
<dbReference type="InterPro" id="IPR041095">
    <property type="entry name" value="EFG_II"/>
</dbReference>
<evidence type="ECO:0000256" key="2">
    <source>
        <dbReference type="ARBA" id="ARBA00022741"/>
    </source>
</evidence>
<dbReference type="KEGG" id="smic:SmB9_27380"/>
<accession>A0AAD1G1U9</accession>
<evidence type="ECO:0000256" key="7">
    <source>
        <dbReference type="SAM" id="MobiDB-lite"/>
    </source>
</evidence>
<dbReference type="InterPro" id="IPR000640">
    <property type="entry name" value="EFG_V-like"/>
</dbReference>
<dbReference type="Pfam" id="PF14492">
    <property type="entry name" value="EFG_III"/>
    <property type="match status" value="1"/>
</dbReference>
<dbReference type="Gene3D" id="3.30.70.870">
    <property type="entry name" value="Elongation Factor G (Translational Gtpase), domain 3"/>
    <property type="match status" value="1"/>
</dbReference>
<dbReference type="PANTHER" id="PTHR43261:SF7">
    <property type="entry name" value="ELONGATION FACTOR G-LIKE PROTEIN"/>
    <property type="match status" value="1"/>
</dbReference>
<dbReference type="Gene3D" id="3.30.230.10">
    <property type="match status" value="1"/>
</dbReference>
<keyword evidence="13" id="KW-1185">Reference proteome</keyword>
<dbReference type="GO" id="GO:0003746">
    <property type="term" value="F:translation elongation factor activity"/>
    <property type="evidence" value="ECO:0007669"/>
    <property type="project" value="UniProtKB-KW"/>
</dbReference>
<dbReference type="CDD" id="cd03713">
    <property type="entry name" value="EFG_mtEFG_C"/>
    <property type="match status" value="1"/>
</dbReference>
<dbReference type="Pfam" id="PF00009">
    <property type="entry name" value="GTP_EFTU"/>
    <property type="match status" value="1"/>
</dbReference>
<evidence type="ECO:0000313" key="11">
    <source>
        <dbReference type="EMBL" id="RKS92060.1"/>
    </source>
</evidence>
<dbReference type="InterPro" id="IPR035649">
    <property type="entry name" value="EFG_V"/>
</dbReference>
<proteinExistence type="predicted"/>
<dbReference type="Gene3D" id="2.40.30.10">
    <property type="entry name" value="Translation factors"/>
    <property type="match status" value="1"/>
</dbReference>
<dbReference type="GO" id="GO:0003924">
    <property type="term" value="F:GTPase activity"/>
    <property type="evidence" value="ECO:0007669"/>
    <property type="project" value="InterPro"/>
</dbReference>
<dbReference type="FunFam" id="3.30.230.10:FF:000003">
    <property type="entry name" value="Elongation factor G"/>
    <property type="match status" value="1"/>
</dbReference>
<dbReference type="Gene3D" id="3.30.70.240">
    <property type="match status" value="1"/>
</dbReference>
<evidence type="ECO:0000259" key="8">
    <source>
        <dbReference type="SMART" id="SM00838"/>
    </source>
</evidence>
<dbReference type="NCBIfam" id="NF009379">
    <property type="entry name" value="PRK12740.1-3"/>
    <property type="match status" value="1"/>
</dbReference>
<protein>
    <recommendedName>
        <fullName evidence="1">Elongation factor G</fullName>
    </recommendedName>
</protein>
<dbReference type="SUPFAM" id="SSF50447">
    <property type="entry name" value="Translation proteins"/>
    <property type="match status" value="1"/>
</dbReference>
<dbReference type="InterPro" id="IPR000795">
    <property type="entry name" value="T_Tr_GTP-bd_dom"/>
</dbReference>
<dbReference type="GO" id="GO:0097216">
    <property type="term" value="F:guanosine tetraphosphate binding"/>
    <property type="evidence" value="ECO:0007669"/>
    <property type="project" value="UniProtKB-ARBA"/>
</dbReference>
<sequence length="675" mass="71357">MAALTSETSKPVRVVALVGPAGTGKTSLAEAMLFTAGAIPRQGSVEAGTSVGDASPEARARRGSTELNLARFDYLGDAFAIVDAPGAPGFAPDAMLAVAAADLAVVVIDPDPARAALAEPALRQLEALGVPHTIFVNKIESARGRIRDLLEALQPMSAKPILARQIPIREGDTVSGFVDLALERAFHYRPGKASERIEMPPALAERESAERFHMLEQLADHDDALLEKLLMDEAPDPAMVFGDLSRETGENLVVPLLFGSAQGDHGVRRLLKMLRHEAPSPAAAAARLGADGGTFAFKVAHGNAAGRLVYARAFGGLAEGSELRDRDGSPVRAGALFSVLGDKLGKTASVPPGAVAAIAKVDTIAAWDVVSSTGHARNAEIARPVPGHALAIATRDRKDDVRLSTALHKLVEEDVGLAWDQDAATHEMLLRGISDEHLNMVLARLKRRYSVAVDAQPPRISYRESIRRGATQRGRHKKQSGGHGQFGDVVIDVAPRGRGEGFAFNDRITGGAIPKQWIPAVEAGIRDAMERGPLGFPVVDVAVTLTDGSYHSVDSSELAFRTAGRIAMSEALAACSPHLLEPVAHVTIETPGSATSRITSSIASHRGQMLGITPREGWSRWDVIEALMPEAELHGFGAELRSMSQGLATFAATFDHLAELNGTLADAVVKQALAA</sequence>
<dbReference type="SUPFAM" id="SSF54980">
    <property type="entry name" value="EF-G C-terminal domain-like"/>
    <property type="match status" value="2"/>
</dbReference>
<dbReference type="Gene3D" id="3.40.50.300">
    <property type="entry name" value="P-loop containing nucleotide triphosphate hydrolases"/>
    <property type="match status" value="1"/>
</dbReference>
<evidence type="ECO:0000313" key="12">
    <source>
        <dbReference type="Proteomes" id="UP000275727"/>
    </source>
</evidence>
<dbReference type="InterPro" id="IPR014721">
    <property type="entry name" value="Ribsml_uS5_D2-typ_fold_subgr"/>
</dbReference>
<evidence type="ECO:0000259" key="9">
    <source>
        <dbReference type="SMART" id="SM00889"/>
    </source>
</evidence>
<evidence type="ECO:0000256" key="6">
    <source>
        <dbReference type="ARBA" id="ARBA00024731"/>
    </source>
</evidence>
<name>A0AAD1G1U9_SPHMI</name>
<dbReference type="Proteomes" id="UP000276029">
    <property type="component" value="Unassembled WGS sequence"/>
</dbReference>
<feature type="region of interest" description="Disordered" evidence="7">
    <location>
        <begin position="467"/>
        <end position="488"/>
    </location>
</feature>
<dbReference type="SUPFAM" id="SSF54211">
    <property type="entry name" value="Ribosomal protein S5 domain 2-like"/>
    <property type="match status" value="1"/>
</dbReference>